<dbReference type="Pfam" id="PF21983">
    <property type="entry name" value="NikA-like"/>
    <property type="match status" value="1"/>
</dbReference>
<proteinExistence type="predicted"/>
<keyword evidence="2" id="KW-1185">Reference proteome</keyword>
<gene>
    <name evidence="1" type="primary">mobC</name>
    <name evidence="1" type="ORF">EIO64_05135</name>
</gene>
<accession>A0A4D7AM48</accession>
<reference evidence="2" key="1">
    <citation type="submission" date="2018-12" db="EMBL/GenBank/DDBJ databases">
        <title>Dusodibacter welbiota gen. nov., sp. nov., isolated from human faeces and emended description of the Oscillibacter genus.</title>
        <authorList>
            <person name="Le Roy T."/>
            <person name="Van der Smissen P."/>
            <person name="Delzenne N."/>
            <person name="Muccioli G."/>
            <person name="Collet J.F."/>
            <person name="Cani P.D."/>
        </authorList>
    </citation>
    <scope>NUCLEOTIDE SEQUENCE [LARGE SCALE GENOMIC DNA]</scope>
    <source>
        <strain evidence="2">J115</strain>
    </source>
</reference>
<dbReference type="InterPro" id="IPR053842">
    <property type="entry name" value="NikA-like"/>
</dbReference>
<evidence type="ECO:0000313" key="1">
    <source>
        <dbReference type="EMBL" id="QCI58681.1"/>
    </source>
</evidence>
<dbReference type="KEGG" id="obj:EIO64_05135"/>
<protein>
    <submittedName>
        <fullName evidence="1">Plasmid mobilization relaxosome protein MobC</fullName>
    </submittedName>
</protein>
<dbReference type="EMBL" id="CP034413">
    <property type="protein sequence ID" value="QCI58681.1"/>
    <property type="molecule type" value="Genomic_DNA"/>
</dbReference>
<dbReference type="Proteomes" id="UP000298642">
    <property type="component" value="Chromosome"/>
</dbReference>
<dbReference type="AlphaFoldDB" id="A0A4D7AM48"/>
<sequence>MIVLKRTLEMKVRFTKTELDALTKKARKSGLSREGYCRRVLNGTEVKEAPPADVPVLIQEVRRVGNNLNQVMKRANALGLLDVPQLRKALEDNRAVEKLIADTYTVPSD</sequence>
<organism evidence="1 2">
    <name type="scientific">Dysosmobacter welbionis</name>
    <dbReference type="NCBI Taxonomy" id="2093857"/>
    <lineage>
        <taxon>Bacteria</taxon>
        <taxon>Bacillati</taxon>
        <taxon>Bacillota</taxon>
        <taxon>Clostridia</taxon>
        <taxon>Eubacteriales</taxon>
        <taxon>Oscillospiraceae</taxon>
        <taxon>Dysosmobacter</taxon>
    </lineage>
</organism>
<name>A0A4D7AM48_9FIRM</name>
<evidence type="ECO:0000313" key="2">
    <source>
        <dbReference type="Proteomes" id="UP000298642"/>
    </source>
</evidence>